<evidence type="ECO:0008006" key="3">
    <source>
        <dbReference type="Google" id="ProtNLM"/>
    </source>
</evidence>
<evidence type="ECO:0000313" key="1">
    <source>
        <dbReference type="EMBL" id="GKT04804.1"/>
    </source>
</evidence>
<gene>
    <name evidence="1" type="ORF">JCM31185_00930</name>
</gene>
<proteinExistence type="predicted"/>
<dbReference type="EMBL" id="BQXO01000001">
    <property type="protein sequence ID" value="GKT04804.1"/>
    <property type="molecule type" value="Genomic_DNA"/>
</dbReference>
<comment type="caution">
    <text evidence="1">The sequence shown here is derived from an EMBL/GenBank/DDBJ whole genome shotgun (WGS) entry which is preliminary data.</text>
</comment>
<organism evidence="1 2">
    <name type="scientific">Furfurilactobacillus curtus</name>
    <dbReference type="NCBI Taxonomy" id="1746200"/>
    <lineage>
        <taxon>Bacteria</taxon>
        <taxon>Bacillati</taxon>
        <taxon>Bacillota</taxon>
        <taxon>Bacilli</taxon>
        <taxon>Lactobacillales</taxon>
        <taxon>Lactobacillaceae</taxon>
        <taxon>Furfurilactobacillus</taxon>
    </lineage>
</organism>
<reference evidence="1 2" key="1">
    <citation type="submission" date="2022-03" db="EMBL/GenBank/DDBJ databases">
        <title>Draft genome sequence of Furfurilactobacillus curtus JCM 31185.</title>
        <authorList>
            <person name="Suzuki S."/>
            <person name="Endo A."/>
            <person name="Kajikawa A."/>
        </authorList>
    </citation>
    <scope>NUCLEOTIDE SEQUENCE [LARGE SCALE GENOMIC DNA]</scope>
    <source>
        <strain evidence="1 2">JCM 31185</strain>
    </source>
</reference>
<keyword evidence="2" id="KW-1185">Reference proteome</keyword>
<accession>A0ABQ5JMP4</accession>
<dbReference type="Proteomes" id="UP001628078">
    <property type="component" value="Unassembled WGS sequence"/>
</dbReference>
<sequence>MADWTTQLVVENKTNQDLLLSDHYICPKNRVDGSQKLFELVKRPPTRLFHQMDVMHWLGHKHVQMTEEYTRGTEAGMLHVMDGIKRYIWEKML</sequence>
<name>A0ABQ5JMP4_9LACO</name>
<protein>
    <recommendedName>
        <fullName evidence="3">Integrase</fullName>
    </recommendedName>
</protein>
<dbReference type="RefSeq" id="WP_407882019.1">
    <property type="nucleotide sequence ID" value="NZ_BQXO01000001.1"/>
</dbReference>
<evidence type="ECO:0000313" key="2">
    <source>
        <dbReference type="Proteomes" id="UP001628078"/>
    </source>
</evidence>